<dbReference type="SUPFAM" id="SSF56219">
    <property type="entry name" value="DNase I-like"/>
    <property type="match status" value="1"/>
</dbReference>
<dbReference type="InterPro" id="IPR036691">
    <property type="entry name" value="Endo/exonu/phosph_ase_sf"/>
</dbReference>
<evidence type="ECO:0000256" key="1">
    <source>
        <dbReference type="SAM" id="MobiDB-lite"/>
    </source>
</evidence>
<name>A0AAN9AZ37_9CAEN</name>
<evidence type="ECO:0000313" key="2">
    <source>
        <dbReference type="EMBL" id="KAK7096015.1"/>
    </source>
</evidence>
<sequence>MTPSDRRDTHGARPLRSLQGEAAAGSKPQRSPTSATGGPSRPSCCARGRRRNATGSTTTTSTSKKRQPFMVMHWNAKGVMNKKTELENILHERSINVCCIQETHL</sequence>
<feature type="compositionally biased region" description="Polar residues" evidence="1">
    <location>
        <begin position="28"/>
        <end position="37"/>
    </location>
</feature>
<dbReference type="Proteomes" id="UP001374579">
    <property type="component" value="Unassembled WGS sequence"/>
</dbReference>
<gene>
    <name evidence="2" type="ORF">V1264_005362</name>
</gene>
<keyword evidence="3" id="KW-1185">Reference proteome</keyword>
<evidence type="ECO:0000313" key="3">
    <source>
        <dbReference type="Proteomes" id="UP001374579"/>
    </source>
</evidence>
<organism evidence="2 3">
    <name type="scientific">Littorina saxatilis</name>
    <dbReference type="NCBI Taxonomy" id="31220"/>
    <lineage>
        <taxon>Eukaryota</taxon>
        <taxon>Metazoa</taxon>
        <taxon>Spiralia</taxon>
        <taxon>Lophotrochozoa</taxon>
        <taxon>Mollusca</taxon>
        <taxon>Gastropoda</taxon>
        <taxon>Caenogastropoda</taxon>
        <taxon>Littorinimorpha</taxon>
        <taxon>Littorinoidea</taxon>
        <taxon>Littorinidae</taxon>
        <taxon>Littorina</taxon>
    </lineage>
</organism>
<dbReference type="Gene3D" id="3.60.10.10">
    <property type="entry name" value="Endonuclease/exonuclease/phosphatase"/>
    <property type="match status" value="1"/>
</dbReference>
<proteinExistence type="predicted"/>
<accession>A0AAN9AZ37</accession>
<dbReference type="EMBL" id="JBAMIC010000014">
    <property type="protein sequence ID" value="KAK7096015.1"/>
    <property type="molecule type" value="Genomic_DNA"/>
</dbReference>
<feature type="region of interest" description="Disordered" evidence="1">
    <location>
        <begin position="1"/>
        <end position="68"/>
    </location>
</feature>
<reference evidence="2 3" key="1">
    <citation type="submission" date="2024-02" db="EMBL/GenBank/DDBJ databases">
        <title>Chromosome-scale genome assembly of the rough periwinkle Littorina saxatilis.</title>
        <authorList>
            <person name="De Jode A."/>
            <person name="Faria R."/>
            <person name="Formenti G."/>
            <person name="Sims Y."/>
            <person name="Smith T.P."/>
            <person name="Tracey A."/>
            <person name="Wood J.M.D."/>
            <person name="Zagrodzka Z.B."/>
            <person name="Johannesson K."/>
            <person name="Butlin R.K."/>
            <person name="Leder E.H."/>
        </authorList>
    </citation>
    <scope>NUCLEOTIDE SEQUENCE [LARGE SCALE GENOMIC DNA]</scope>
    <source>
        <strain evidence="2">Snail1</strain>
        <tissue evidence="2">Muscle</tissue>
    </source>
</reference>
<protein>
    <submittedName>
        <fullName evidence="2">Uncharacterized protein</fullName>
    </submittedName>
</protein>
<dbReference type="AlphaFoldDB" id="A0AAN9AZ37"/>
<feature type="compositionally biased region" description="Basic and acidic residues" evidence="1">
    <location>
        <begin position="1"/>
        <end position="11"/>
    </location>
</feature>
<feature type="compositionally biased region" description="Low complexity" evidence="1">
    <location>
        <begin position="53"/>
        <end position="62"/>
    </location>
</feature>
<comment type="caution">
    <text evidence="2">The sequence shown here is derived from an EMBL/GenBank/DDBJ whole genome shotgun (WGS) entry which is preliminary data.</text>
</comment>